<gene>
    <name evidence="1" type="ORF">AABB81_04045</name>
</gene>
<dbReference type="PANTHER" id="PTHR31299">
    <property type="entry name" value="ESTERASE, PUTATIVE (AFU_ORTHOLOGUE AFUA_1G05850)-RELATED"/>
    <property type="match status" value="1"/>
</dbReference>
<dbReference type="PANTHER" id="PTHR31299:SF0">
    <property type="entry name" value="ESTERASE, PUTATIVE (AFU_ORTHOLOGUE AFUA_1G05850)-RELATED"/>
    <property type="match status" value="1"/>
</dbReference>
<proteinExistence type="predicted"/>
<sequence length="647" mass="74335">MKNNMTIAQFKKKGITNPLLLKAFQDIPLSLLSSNESHWFKNQEASTGEILENIEPRIMVLAQMIEHLNIDKGEKILVIGVDSVYILAALSKIYREVAVVETNDVSAKWITESLINLGVNNVSIKIDHQKTGWKEKAPFDAILIAYEYEEVSQTLKEQLKTGGKLLIPIGPDWAHSIFEIIQRVSDTNYKVEKLRDNFFIPNAKILPEIGSKNFPNSEIIKEIKAHAIPFSSVKDYPIEGLIDRIGDAKVVLLGEASHGTSEFYATRQEISKALIEQRGFNFICAEADWSDAEHINNYVRNKPTQKDWLPFTRFPQWMWKNKEVLDFVEWQKAYNERHHNKTGFYGLDLYGLENSIHLVIDYLEKVDANLASLAKSRYACITPFMSDPAIYGKMVLSKQMASCENEILKMLFDLLKNKNKLNHSPEYFYAYQNANVVVDAERYYKAMYYGSAESWNLRDFHMFHTLKSLLSYFGADTKAIVWAHNSHIGNALSTEMYARGEINIGHLCKEYFRDKAYHIGFGTHTGSVAAAHNWGEKMEVMKVKPSLHDSYENLCHQTKIPSFTLPLRKDPKRVKLREVLNTPQLERAIGVMYRPKTERMSHYFRAVLPSQFDEYIWFDESQAVTPLTATTINPKLLVNHPFGLIDQ</sequence>
<dbReference type="Gene3D" id="3.30.1870.10">
    <property type="entry name" value="EreA-like, domain 2"/>
    <property type="match status" value="1"/>
</dbReference>
<dbReference type="InterPro" id="IPR052036">
    <property type="entry name" value="Hydrolase/PRTase-associated"/>
</dbReference>
<reference evidence="1 2" key="1">
    <citation type="submission" date="2024-04" db="EMBL/GenBank/DDBJ databases">
        <title>whole genome sequencing of Lutimonas vermicola strain IMCC1616.</title>
        <authorList>
            <person name="Bae S.S."/>
        </authorList>
    </citation>
    <scope>NUCLEOTIDE SEQUENCE [LARGE SCALE GENOMIC DNA]</scope>
    <source>
        <strain evidence="1 2">IMCC1616</strain>
    </source>
</reference>
<dbReference type="Gene3D" id="1.20.1440.30">
    <property type="entry name" value="Biosynthetic Protein domain"/>
    <property type="match status" value="1"/>
</dbReference>
<dbReference type="Pfam" id="PF05139">
    <property type="entry name" value="Erythro_esteras"/>
    <property type="match status" value="1"/>
</dbReference>
<dbReference type="Gene3D" id="3.40.1660.10">
    <property type="entry name" value="EreA-like (biosynthetic domain)"/>
    <property type="match status" value="1"/>
</dbReference>
<dbReference type="Gene3D" id="3.40.50.150">
    <property type="entry name" value="Vaccinia Virus protein VP39"/>
    <property type="match status" value="1"/>
</dbReference>
<name>A0ABU9KYX5_9FLAO</name>
<dbReference type="InterPro" id="IPR007815">
    <property type="entry name" value="Emycin_Estase"/>
</dbReference>
<keyword evidence="2" id="KW-1185">Reference proteome</keyword>
<dbReference type="RefSeq" id="WP_342158800.1">
    <property type="nucleotide sequence ID" value="NZ_JBCDNA010000001.1"/>
</dbReference>
<dbReference type="SUPFAM" id="SSF53335">
    <property type="entry name" value="S-adenosyl-L-methionine-dependent methyltransferases"/>
    <property type="match status" value="1"/>
</dbReference>
<evidence type="ECO:0000313" key="2">
    <source>
        <dbReference type="Proteomes" id="UP001474120"/>
    </source>
</evidence>
<organism evidence="1 2">
    <name type="scientific">Lutimonas vermicola</name>
    <dbReference type="NCBI Taxonomy" id="414288"/>
    <lineage>
        <taxon>Bacteria</taxon>
        <taxon>Pseudomonadati</taxon>
        <taxon>Bacteroidota</taxon>
        <taxon>Flavobacteriia</taxon>
        <taxon>Flavobacteriales</taxon>
        <taxon>Flavobacteriaceae</taxon>
        <taxon>Lutimonas</taxon>
    </lineage>
</organism>
<dbReference type="Proteomes" id="UP001474120">
    <property type="component" value="Unassembled WGS sequence"/>
</dbReference>
<evidence type="ECO:0000313" key="1">
    <source>
        <dbReference type="EMBL" id="MEL4455053.1"/>
    </source>
</evidence>
<protein>
    <submittedName>
        <fullName evidence="1">Erythromycin esterase family protein</fullName>
    </submittedName>
</protein>
<accession>A0ABU9KYX5</accession>
<dbReference type="Pfam" id="PF01135">
    <property type="entry name" value="PCMT"/>
    <property type="match status" value="1"/>
</dbReference>
<dbReference type="SUPFAM" id="SSF159501">
    <property type="entry name" value="EreA/ChaN-like"/>
    <property type="match status" value="1"/>
</dbReference>
<dbReference type="CDD" id="cd14728">
    <property type="entry name" value="Ere-like"/>
    <property type="match status" value="1"/>
</dbReference>
<dbReference type="EMBL" id="JBCDNA010000001">
    <property type="protein sequence ID" value="MEL4455053.1"/>
    <property type="molecule type" value="Genomic_DNA"/>
</dbReference>
<dbReference type="InterPro" id="IPR029063">
    <property type="entry name" value="SAM-dependent_MTases_sf"/>
</dbReference>
<comment type="caution">
    <text evidence="1">The sequence shown here is derived from an EMBL/GenBank/DDBJ whole genome shotgun (WGS) entry which is preliminary data.</text>
</comment>